<reference evidence="1" key="2">
    <citation type="journal article" date="2021" name="PeerJ">
        <title>Extensive microbial diversity within the chicken gut microbiome revealed by metagenomics and culture.</title>
        <authorList>
            <person name="Gilroy R."/>
            <person name="Ravi A."/>
            <person name="Getino M."/>
            <person name="Pursley I."/>
            <person name="Horton D.L."/>
            <person name="Alikhan N.F."/>
            <person name="Baker D."/>
            <person name="Gharbi K."/>
            <person name="Hall N."/>
            <person name="Watson M."/>
            <person name="Adriaenssens E.M."/>
            <person name="Foster-Nyarko E."/>
            <person name="Jarju S."/>
            <person name="Secka A."/>
            <person name="Antonio M."/>
            <person name="Oren A."/>
            <person name="Chaudhuri R.R."/>
            <person name="La Ragione R."/>
            <person name="Hildebrand F."/>
            <person name="Pallen M.J."/>
        </authorList>
    </citation>
    <scope>NUCLEOTIDE SEQUENCE</scope>
    <source>
        <strain evidence="1">B1-8020</strain>
    </source>
</reference>
<accession>A0A9D9NGA9</accession>
<evidence type="ECO:0000313" key="2">
    <source>
        <dbReference type="Proteomes" id="UP000823604"/>
    </source>
</evidence>
<protein>
    <submittedName>
        <fullName evidence="1">Uncharacterized protein</fullName>
    </submittedName>
</protein>
<gene>
    <name evidence="1" type="ORF">IAB81_02685</name>
</gene>
<dbReference type="AlphaFoldDB" id="A0A9D9NGA9"/>
<proteinExistence type="predicted"/>
<sequence>MDIRELRERQGWSLEKKIDHSLFTIETFLSRVDGKAVLKRKEKERQVFRPGDVLIGGVGQVVIYADVFKGGIVTYCGYERSLDHFTDRKDRGWGNISEFDHATEEQKAMLFAEIEKRGYVWDAEKLELRKRRWRAEKGEMYWHAEFGQDVTRAFPSVEMGREVDDFRYENGNYYSTRGKFLGI</sequence>
<evidence type="ECO:0000313" key="1">
    <source>
        <dbReference type="EMBL" id="MBO8472519.1"/>
    </source>
</evidence>
<organism evidence="1 2">
    <name type="scientific">Candidatus Merdivivens pullicola</name>
    <dbReference type="NCBI Taxonomy" id="2840872"/>
    <lineage>
        <taxon>Bacteria</taxon>
        <taxon>Pseudomonadati</taxon>
        <taxon>Bacteroidota</taxon>
        <taxon>Bacteroidia</taxon>
        <taxon>Bacteroidales</taxon>
        <taxon>Muribaculaceae</taxon>
        <taxon>Muribaculaceae incertae sedis</taxon>
        <taxon>Candidatus Merdivivens</taxon>
    </lineage>
</organism>
<comment type="caution">
    <text evidence="1">The sequence shown here is derived from an EMBL/GenBank/DDBJ whole genome shotgun (WGS) entry which is preliminary data.</text>
</comment>
<reference evidence="1" key="1">
    <citation type="submission" date="2020-10" db="EMBL/GenBank/DDBJ databases">
        <authorList>
            <person name="Gilroy R."/>
        </authorList>
    </citation>
    <scope>NUCLEOTIDE SEQUENCE</scope>
    <source>
        <strain evidence="1">B1-8020</strain>
    </source>
</reference>
<dbReference type="EMBL" id="JADIMA010000028">
    <property type="protein sequence ID" value="MBO8472519.1"/>
    <property type="molecule type" value="Genomic_DNA"/>
</dbReference>
<dbReference type="Proteomes" id="UP000823604">
    <property type="component" value="Unassembled WGS sequence"/>
</dbReference>
<name>A0A9D9NGA9_9BACT</name>